<dbReference type="PANTHER" id="PTHR43752">
    <property type="entry name" value="BNR/ASP-BOX REPEAT FAMILY PROTEIN"/>
    <property type="match status" value="1"/>
</dbReference>
<protein>
    <recommendedName>
        <fullName evidence="1">Sialidase domain-containing protein</fullName>
    </recommendedName>
</protein>
<accession>A0A2U8E517</accession>
<name>A0A2U8E517_9BACT</name>
<dbReference type="OrthoDB" id="41724at2"/>
<dbReference type="CDD" id="cd15482">
    <property type="entry name" value="Sialidase_non-viral"/>
    <property type="match status" value="1"/>
</dbReference>
<evidence type="ECO:0000313" key="3">
    <source>
        <dbReference type="Proteomes" id="UP000244896"/>
    </source>
</evidence>
<dbReference type="PANTHER" id="PTHR43752:SF2">
    <property type="entry name" value="BNR_ASP-BOX REPEAT FAMILY PROTEIN"/>
    <property type="match status" value="1"/>
</dbReference>
<proteinExistence type="predicted"/>
<feature type="domain" description="Sialidase" evidence="1">
    <location>
        <begin position="80"/>
        <end position="358"/>
    </location>
</feature>
<dbReference type="Pfam" id="PF13088">
    <property type="entry name" value="BNR_2"/>
    <property type="match status" value="1"/>
</dbReference>
<reference evidence="2 3" key="1">
    <citation type="journal article" date="2018" name="Syst. Appl. Microbiol.">
        <title>Ereboglobus luteus gen. nov. sp. nov. from cockroach guts, and new insights into the oxygen relationship of the genera Opitutus and Didymococcus (Verrucomicrobia: Opitutaceae).</title>
        <authorList>
            <person name="Tegtmeier D."/>
            <person name="Belitz A."/>
            <person name="Radek R."/>
            <person name="Heimerl T."/>
            <person name="Brune A."/>
        </authorList>
    </citation>
    <scope>NUCLEOTIDE SEQUENCE [LARGE SCALE GENOMIC DNA]</scope>
    <source>
        <strain evidence="2 3">Ho45</strain>
    </source>
</reference>
<dbReference type="InterPro" id="IPR011040">
    <property type="entry name" value="Sialidase"/>
</dbReference>
<dbReference type="Gene3D" id="2.120.10.10">
    <property type="match status" value="1"/>
</dbReference>
<dbReference type="AlphaFoldDB" id="A0A2U8E517"/>
<dbReference type="SUPFAM" id="SSF50939">
    <property type="entry name" value="Sialidases"/>
    <property type="match status" value="1"/>
</dbReference>
<evidence type="ECO:0000313" key="2">
    <source>
        <dbReference type="EMBL" id="AWI09953.1"/>
    </source>
</evidence>
<dbReference type="Proteomes" id="UP000244896">
    <property type="component" value="Chromosome"/>
</dbReference>
<dbReference type="InterPro" id="IPR036278">
    <property type="entry name" value="Sialidase_sf"/>
</dbReference>
<sequence length="375" mass="41645">MIVKSCQIDSRADCIIKPKTHRHPSMTSLKTFRLAAFYCIAMLSAACAAPRWEIVKSGFIEPAPPVAEVHSSSIVEIAPGKFIATWFGGSKEGHDDVEIWVSRYENGAWTPGVSVANGVQSDGKRHPTWNPVLYRAADGRVILFFKVGPSPTDWWGELLVSRDGGATWGNRSRLPKNLVGPVKNKPVRLKDGTLLCPSAREYNKNDWAICFERTDDSLVDWKKSDDVADPKKFRSIQPTILIQPDGSLMALSRSANREISRTWSRDGGKTWTPLSGTGIASINSGIDAIALREGGMLLVYNPRVASDKSKWGARCPLVVDYSMDGEAWERAITLENVPVRNGYAYPAIIQAQDGRVHITYTWNRARIKHVVLERK</sequence>
<evidence type="ECO:0000259" key="1">
    <source>
        <dbReference type="Pfam" id="PF13088"/>
    </source>
</evidence>
<dbReference type="EMBL" id="CP023004">
    <property type="protein sequence ID" value="AWI09953.1"/>
    <property type="molecule type" value="Genomic_DNA"/>
</dbReference>
<gene>
    <name evidence="2" type="ORF">CKA38_12475</name>
</gene>
<dbReference type="KEGG" id="elut:CKA38_12475"/>
<keyword evidence="3" id="KW-1185">Reference proteome</keyword>
<organism evidence="2 3">
    <name type="scientific">Ereboglobus luteus</name>
    <dbReference type="NCBI Taxonomy" id="1796921"/>
    <lineage>
        <taxon>Bacteria</taxon>
        <taxon>Pseudomonadati</taxon>
        <taxon>Verrucomicrobiota</taxon>
        <taxon>Opitutia</taxon>
        <taxon>Opitutales</taxon>
        <taxon>Opitutaceae</taxon>
        <taxon>Ereboglobus</taxon>
    </lineage>
</organism>